<comment type="similarity">
    <text evidence="2 6">Belongs to the ERGIC family.</text>
</comment>
<proteinExistence type="inferred from homology"/>
<evidence type="ECO:0000256" key="1">
    <source>
        <dbReference type="ARBA" id="ARBA00004141"/>
    </source>
</evidence>
<dbReference type="InterPro" id="IPR012936">
    <property type="entry name" value="Erv_C"/>
</dbReference>
<comment type="subcellular location">
    <subcellularLocation>
        <location evidence="6">Endoplasmic reticulum membrane</location>
        <topology evidence="6">Multi-pass membrane protein</topology>
    </subcellularLocation>
    <subcellularLocation>
        <location evidence="6">Endoplasmic reticulum-Golgi intermediate compartment membrane</location>
        <topology evidence="6">Multi-pass membrane protein</topology>
    </subcellularLocation>
    <subcellularLocation>
        <location evidence="6">Golgi apparatus membrane</location>
        <topology evidence="6">Multi-pass membrane protein</topology>
    </subcellularLocation>
    <subcellularLocation>
        <location evidence="1">Membrane</location>
        <topology evidence="1">Multi-pass membrane protein</topology>
    </subcellularLocation>
</comment>
<dbReference type="OrthoDB" id="270930at2759"/>
<feature type="domain" description="Endoplasmic reticulum vesicle transporter N-terminal" evidence="8">
    <location>
        <begin position="9"/>
        <end position="97"/>
    </location>
</feature>
<dbReference type="GO" id="GO:0006890">
    <property type="term" value="P:retrograde vesicle-mediated transport, Golgi to endoplasmic reticulum"/>
    <property type="evidence" value="ECO:0007669"/>
    <property type="project" value="TreeGrafter"/>
</dbReference>
<dbReference type="VEuPathDB" id="FungiDB:AB675_2369"/>
<evidence type="ECO:0000259" key="8">
    <source>
        <dbReference type="Pfam" id="PF13850"/>
    </source>
</evidence>
<organism evidence="9 10">
    <name type="scientific">Cyphellophora attinorum</name>
    <dbReference type="NCBI Taxonomy" id="1664694"/>
    <lineage>
        <taxon>Eukaryota</taxon>
        <taxon>Fungi</taxon>
        <taxon>Dikarya</taxon>
        <taxon>Ascomycota</taxon>
        <taxon>Pezizomycotina</taxon>
        <taxon>Eurotiomycetes</taxon>
        <taxon>Chaetothyriomycetidae</taxon>
        <taxon>Chaetothyriales</taxon>
        <taxon>Cyphellophoraceae</taxon>
        <taxon>Cyphellophora</taxon>
    </lineage>
</organism>
<dbReference type="Pfam" id="PF13850">
    <property type="entry name" value="ERGIC_N"/>
    <property type="match status" value="1"/>
</dbReference>
<sequence>MPLAKSRFHRLDAFTKTVEDARIRTTSGGIVTIASLLLILWLSWGEWSEWRKVTVNPELIVDKSRGEKMEIHLNMTFPRIPCELLTLDVMDVSGEIQAGVQHGINRVRLSSAAEGSKVLSSEALQLHADNPSTNLDPDYCGSCYSAPAPPNAKKPGCCNTCDEVREAYAANSWSFSDGKNVEQCQREGYGERLEAQRKEGCRIEGIVRVNKVVGNFHVAPGRSFSNGNMHVHDLANYFDTPVEGGHTFTHEIHHLRFGPQLQDAADTRWQGSVGGNNNPLDGVKQDTTEAAYNYMYFIKVVSTSYLPLGWDERKSESLLHSVGSFSPLGQYGLGTRSKPIESHQYSVTSHKRSLAGGTDAQEGHKERLHAHGGIPGVFFSYDISPMKVINREVRPKTFAGFLTGLCAVIGGTLTVAAAVDRGLFEGATRLKKIRSE</sequence>
<dbReference type="AlphaFoldDB" id="A0A0N0NRB3"/>
<dbReference type="GO" id="GO:0006888">
    <property type="term" value="P:endoplasmic reticulum to Golgi vesicle-mediated transport"/>
    <property type="evidence" value="ECO:0007669"/>
    <property type="project" value="UniProtKB-UniRule"/>
</dbReference>
<evidence type="ECO:0000256" key="6">
    <source>
        <dbReference type="RuleBase" id="RU369013"/>
    </source>
</evidence>
<dbReference type="GO" id="GO:0030134">
    <property type="term" value="C:COPII-coated ER to Golgi transport vesicle"/>
    <property type="evidence" value="ECO:0007669"/>
    <property type="project" value="TreeGrafter"/>
</dbReference>
<dbReference type="Pfam" id="PF07970">
    <property type="entry name" value="COPIIcoated_ERV"/>
    <property type="match status" value="1"/>
</dbReference>
<accession>A0A0N0NRB3</accession>
<feature type="domain" description="Endoplasmic reticulum vesicle transporter C-terminal" evidence="7">
    <location>
        <begin position="143"/>
        <end position="420"/>
    </location>
</feature>
<dbReference type="PANTHER" id="PTHR10984:SF25">
    <property type="entry name" value="ENDOPLASMIC RETICULUM-GOLGI INTERMEDIATE COMPARTMENT PROTEIN 3"/>
    <property type="match status" value="1"/>
</dbReference>
<evidence type="ECO:0000313" key="9">
    <source>
        <dbReference type="EMBL" id="KPI44891.1"/>
    </source>
</evidence>
<keyword evidence="10" id="KW-1185">Reference proteome</keyword>
<feature type="transmembrane region" description="Helical" evidence="6">
    <location>
        <begin position="398"/>
        <end position="419"/>
    </location>
</feature>
<keyword evidence="6" id="KW-0813">Transport</keyword>
<dbReference type="GeneID" id="28734215"/>
<keyword evidence="6" id="KW-0333">Golgi apparatus</keyword>
<keyword evidence="6" id="KW-0256">Endoplasmic reticulum</keyword>
<dbReference type="PANTHER" id="PTHR10984">
    <property type="entry name" value="ENDOPLASMIC RETICULUM-GOLGI INTERMEDIATE COMPARTMENT PROTEIN"/>
    <property type="match status" value="1"/>
</dbReference>
<name>A0A0N0NRB3_9EURO</name>
<comment type="function">
    <text evidence="6">Plays a role in transport between endoplasmic reticulum and Golgi.</text>
</comment>
<evidence type="ECO:0000313" key="10">
    <source>
        <dbReference type="Proteomes" id="UP000038010"/>
    </source>
</evidence>
<dbReference type="GO" id="GO:0005789">
    <property type="term" value="C:endoplasmic reticulum membrane"/>
    <property type="evidence" value="ECO:0007669"/>
    <property type="project" value="UniProtKB-SubCell"/>
</dbReference>
<dbReference type="GO" id="GO:0000139">
    <property type="term" value="C:Golgi membrane"/>
    <property type="evidence" value="ECO:0007669"/>
    <property type="project" value="UniProtKB-SubCell"/>
</dbReference>
<evidence type="ECO:0000259" key="7">
    <source>
        <dbReference type="Pfam" id="PF07970"/>
    </source>
</evidence>
<gene>
    <name evidence="9" type="ORF">AB675_2369</name>
</gene>
<dbReference type="InterPro" id="IPR045888">
    <property type="entry name" value="Erv"/>
</dbReference>
<keyword evidence="5 6" id="KW-0472">Membrane</keyword>
<evidence type="ECO:0000256" key="4">
    <source>
        <dbReference type="ARBA" id="ARBA00022989"/>
    </source>
</evidence>
<dbReference type="EMBL" id="LFJN01000002">
    <property type="protein sequence ID" value="KPI44891.1"/>
    <property type="molecule type" value="Genomic_DNA"/>
</dbReference>
<keyword evidence="6" id="KW-0931">ER-Golgi transport</keyword>
<keyword evidence="3 6" id="KW-0812">Transmembrane</keyword>
<dbReference type="RefSeq" id="XP_018004854.1">
    <property type="nucleotide sequence ID" value="XM_018142335.1"/>
</dbReference>
<comment type="caution">
    <text evidence="6">Lacks conserved residue(s) required for the propagation of feature annotation.</text>
</comment>
<keyword evidence="4 6" id="KW-1133">Transmembrane helix</keyword>
<dbReference type="InterPro" id="IPR039542">
    <property type="entry name" value="Erv_N"/>
</dbReference>
<reference evidence="9 10" key="1">
    <citation type="submission" date="2015-06" db="EMBL/GenBank/DDBJ databases">
        <title>Draft genome of the ant-associated black yeast Phialophora attae CBS 131958.</title>
        <authorList>
            <person name="Moreno L.F."/>
            <person name="Stielow B.J."/>
            <person name="de Hoog S."/>
            <person name="Vicente V.A."/>
            <person name="Weiss V.A."/>
            <person name="de Vries M."/>
            <person name="Cruz L.M."/>
            <person name="Souza E.M."/>
        </authorList>
    </citation>
    <scope>NUCLEOTIDE SEQUENCE [LARGE SCALE GENOMIC DNA]</scope>
    <source>
        <strain evidence="9 10">CBS 131958</strain>
    </source>
</reference>
<evidence type="ECO:0000256" key="3">
    <source>
        <dbReference type="ARBA" id="ARBA00022692"/>
    </source>
</evidence>
<dbReference type="Proteomes" id="UP000038010">
    <property type="component" value="Unassembled WGS sequence"/>
</dbReference>
<protein>
    <recommendedName>
        <fullName evidence="6">Endoplasmic reticulum-Golgi intermediate compartment protein</fullName>
    </recommendedName>
</protein>
<evidence type="ECO:0000256" key="2">
    <source>
        <dbReference type="ARBA" id="ARBA00005648"/>
    </source>
</evidence>
<dbReference type="GO" id="GO:0033116">
    <property type="term" value="C:endoplasmic reticulum-Golgi intermediate compartment membrane"/>
    <property type="evidence" value="ECO:0007669"/>
    <property type="project" value="UniProtKB-SubCell"/>
</dbReference>
<evidence type="ECO:0000256" key="5">
    <source>
        <dbReference type="ARBA" id="ARBA00023136"/>
    </source>
</evidence>
<dbReference type="STRING" id="1664694.A0A0N0NRB3"/>
<comment type="caution">
    <text evidence="9">The sequence shown here is derived from an EMBL/GenBank/DDBJ whole genome shotgun (WGS) entry which is preliminary data.</text>
</comment>